<feature type="non-terminal residue" evidence="1">
    <location>
        <position position="170"/>
    </location>
</feature>
<accession>A0A0V0GUZ9</accession>
<reference evidence="1" key="1">
    <citation type="submission" date="2015-12" db="EMBL/GenBank/DDBJ databases">
        <title>Gene expression during late stages of embryo sac development: a critical building block for successful pollen-pistil interactions.</title>
        <authorList>
            <person name="Liu Y."/>
            <person name="Joly V."/>
            <person name="Sabar M."/>
            <person name="Matton D.P."/>
        </authorList>
    </citation>
    <scope>NUCLEOTIDE SEQUENCE</scope>
</reference>
<sequence>MIMIRGCTGRMWMGPIRMNKFKKIWLKNLNFLTPGTEKKLNPEEQVEFQIGEVRREVRQRCCLGKEDLILKVGGTRPPLTQKRVLLATGRVQIMIMIRGCTGRMWMGPIRMNKFKKIWLKNLNFLTPGTEKKLNPEEQVEFQIGEVRREVRQRCCLGKEDLILKVGGTRP</sequence>
<name>A0A0V0GUZ9_SOLCH</name>
<protein>
    <submittedName>
        <fullName evidence="1">Putative ovule protein</fullName>
    </submittedName>
</protein>
<proteinExistence type="predicted"/>
<dbReference type="AlphaFoldDB" id="A0A0V0GUZ9"/>
<organism evidence="1">
    <name type="scientific">Solanum chacoense</name>
    <name type="common">Chaco potato</name>
    <dbReference type="NCBI Taxonomy" id="4108"/>
    <lineage>
        <taxon>Eukaryota</taxon>
        <taxon>Viridiplantae</taxon>
        <taxon>Streptophyta</taxon>
        <taxon>Embryophyta</taxon>
        <taxon>Tracheophyta</taxon>
        <taxon>Spermatophyta</taxon>
        <taxon>Magnoliopsida</taxon>
        <taxon>eudicotyledons</taxon>
        <taxon>Gunneridae</taxon>
        <taxon>Pentapetalae</taxon>
        <taxon>asterids</taxon>
        <taxon>lamiids</taxon>
        <taxon>Solanales</taxon>
        <taxon>Solanaceae</taxon>
        <taxon>Solanoideae</taxon>
        <taxon>Solaneae</taxon>
        <taxon>Solanum</taxon>
    </lineage>
</organism>
<evidence type="ECO:0000313" key="1">
    <source>
        <dbReference type="EMBL" id="JAP11937.1"/>
    </source>
</evidence>
<dbReference type="EMBL" id="GEDG01030431">
    <property type="protein sequence ID" value="JAP11937.1"/>
    <property type="molecule type" value="Transcribed_RNA"/>
</dbReference>